<accession>A8H9C5</accession>
<dbReference type="PROSITE" id="PS51257">
    <property type="entry name" value="PROKAR_LIPOPROTEIN"/>
    <property type="match status" value="1"/>
</dbReference>
<evidence type="ECO:0008006" key="3">
    <source>
        <dbReference type="Google" id="ProtNLM"/>
    </source>
</evidence>
<dbReference type="EMBL" id="CP000851">
    <property type="protein sequence ID" value="ABV89162.1"/>
    <property type="molecule type" value="Genomic_DNA"/>
</dbReference>
<organism evidence="1 2">
    <name type="scientific">Shewanella pealeana (strain ATCC 700345 / ANG-SQ1)</name>
    <dbReference type="NCBI Taxonomy" id="398579"/>
    <lineage>
        <taxon>Bacteria</taxon>
        <taxon>Pseudomonadati</taxon>
        <taxon>Pseudomonadota</taxon>
        <taxon>Gammaproteobacteria</taxon>
        <taxon>Alteromonadales</taxon>
        <taxon>Shewanellaceae</taxon>
        <taxon>Shewanella</taxon>
    </lineage>
</organism>
<name>A8H9C5_SHEPA</name>
<evidence type="ECO:0000313" key="1">
    <source>
        <dbReference type="EMBL" id="ABV89162.1"/>
    </source>
</evidence>
<dbReference type="OrthoDB" id="9775889at2"/>
<dbReference type="SUPFAM" id="SSF50969">
    <property type="entry name" value="YVTN repeat-like/Quinoprotein amine dehydrogenase"/>
    <property type="match status" value="1"/>
</dbReference>
<dbReference type="Gene3D" id="2.60.40.10">
    <property type="entry name" value="Immunoglobulins"/>
    <property type="match status" value="1"/>
</dbReference>
<reference evidence="1 2" key="1">
    <citation type="submission" date="2007-10" db="EMBL/GenBank/DDBJ databases">
        <title>Complete sequence of Shewanella pealeana ATCC 700345.</title>
        <authorList>
            <consortium name="US DOE Joint Genome Institute"/>
            <person name="Copeland A."/>
            <person name="Lucas S."/>
            <person name="Lapidus A."/>
            <person name="Barry K."/>
            <person name="Glavina del Rio T."/>
            <person name="Dalin E."/>
            <person name="Tice H."/>
            <person name="Pitluck S."/>
            <person name="Chertkov O."/>
            <person name="Brettin T."/>
            <person name="Bruce D."/>
            <person name="Detter J.C."/>
            <person name="Han C."/>
            <person name="Schmutz J."/>
            <person name="Larimer F."/>
            <person name="Land M."/>
            <person name="Hauser L."/>
            <person name="Kyrpides N."/>
            <person name="Kim E."/>
            <person name="Zhao J.-S.Z."/>
            <person name="Manno D."/>
            <person name="Hawari J."/>
            <person name="Richardson P."/>
        </authorList>
    </citation>
    <scope>NUCLEOTIDE SEQUENCE [LARGE SCALE GENOMIC DNA]</scope>
    <source>
        <strain evidence="2">ATCC 700345 / ANG-SQ1</strain>
    </source>
</reference>
<dbReference type="KEGG" id="spl:Spea_3852"/>
<gene>
    <name evidence="1" type="ordered locus">Spea_3852</name>
</gene>
<protein>
    <recommendedName>
        <fullName evidence="3">PKD domain containing protein</fullName>
    </recommendedName>
</protein>
<dbReference type="InterPro" id="IPR011044">
    <property type="entry name" value="Quino_amine_DH_bsu"/>
</dbReference>
<dbReference type="AlphaFoldDB" id="A8H9C5"/>
<evidence type="ECO:0000313" key="2">
    <source>
        <dbReference type="Proteomes" id="UP000002608"/>
    </source>
</evidence>
<dbReference type="HOGENOM" id="CLU_301851_0_0_6"/>
<dbReference type="InterPro" id="IPR013783">
    <property type="entry name" value="Ig-like_fold"/>
</dbReference>
<keyword evidence="2" id="KW-1185">Reference proteome</keyword>
<dbReference type="STRING" id="398579.Spea_3852"/>
<sequence length="989" mass="109773">MISSYRTALFLFTSLLLTGCPSDSSTPDNIPPEIQLLVEKTEYQEGEVISLAALASDKDGDDFQVSWLLVDAPSQVTLEKLSDYEVRLVVTAPLEQGVLVTVQVSVSDGSSEVSLQTQISITQNLAPQISYDADAYSFQLGEDLSFPVTITDSDSDDLYILWELKDSPEGYDISSSDGGVQLTAPIYIEESVSLTAVLQVSDGYNAQTKEFLVIIKPNLVPLITAETESYSFQLGEDLSFPVTVSDSDSDSLEISWTLKDSADGFGVSSSNGVVQLTTPSSIAESVSLTVQLQVSDGYNALEKEFAITLLPRDIVEVTLVYPPASAITDARSTVIRGISSFELSSLMVNGEAVTSSDNFLNWTVTLPIAELETLEITPETSVLPTQTLEYKNFERTIKHTKPFILENESLTAFGDHVYLINDSSKQIIQHNLVTDERSIIFQATADFDFEPEQAVVDEASNRLVIAGTLETAVETYGLTVVALDLASFTTTVLFQDLRYEAFNSIVFNGDNNKLLIPDWHSDGTIFEIDLTTGIKTQLYAAKSDFGIEVDRGYELQYHNGDLLWGDVGTPKLYKIDQVNDQMSIIWQGSDYQADIDSLDLSLRFYKDFIYDEQGNKLTLIIDEGAITFDLNLQIVESFADFRNLISPFEEVESAHVAGRDVHIWDEGVQMLITYNLDSGAFVASGNDSVNINLSRYPRSIALSSDEKSLYYSSDESPAMYRFPIDATDNSQLETVFDLSVNNDIDEQPNFYFEQYVTVNPVESGFYLTKDYDAGGLYFFEFDTLDIINIALIEDMQSEFAIDFDKNLAFTLTENNYYDGENWIDELFWKKINLDSGEVTDFSSNLDYIGTEFEYDRIDSLTLSPDGEALIVEMDDNLVQISTGDGSLTWFSKDKLMPNLSSNSIESLIWAGNELIAINGNANSGLYKVDQSTGEYTELSGKFVGSGATPFDFDTGVYSGALQQFFIVDYDLEAIYAIDELTGERLIIHK</sequence>
<proteinExistence type="predicted"/>
<dbReference type="RefSeq" id="WP_012157044.1">
    <property type="nucleotide sequence ID" value="NC_009901.1"/>
</dbReference>
<dbReference type="eggNOG" id="COG2304">
    <property type="taxonomic scope" value="Bacteria"/>
</dbReference>
<dbReference type="SUPFAM" id="SSF63829">
    <property type="entry name" value="Calcium-dependent phosphotriesterase"/>
    <property type="match status" value="1"/>
</dbReference>
<dbReference type="Proteomes" id="UP000002608">
    <property type="component" value="Chromosome"/>
</dbReference>